<dbReference type="InterPro" id="IPR029058">
    <property type="entry name" value="AB_hydrolase_fold"/>
</dbReference>
<dbReference type="PANTHER" id="PTHR37017:SF11">
    <property type="entry name" value="ESTERASE_LIPASE_THIOESTERASE DOMAIN-CONTAINING PROTEIN"/>
    <property type="match status" value="1"/>
</dbReference>
<dbReference type="GO" id="GO:0016787">
    <property type="term" value="F:hydrolase activity"/>
    <property type="evidence" value="ECO:0007669"/>
    <property type="project" value="UniProtKB-KW"/>
</dbReference>
<accession>A0AAU1IF60</accession>
<proteinExistence type="predicted"/>
<dbReference type="EMBL" id="CP108140">
    <property type="protein sequence ID" value="WTP92405.1"/>
    <property type="molecule type" value="Genomic_DNA"/>
</dbReference>
<dbReference type="AlphaFoldDB" id="A0AAU1IF60"/>
<feature type="domain" description="AB hydrolase-1" evidence="1">
    <location>
        <begin position="1"/>
        <end position="214"/>
    </location>
</feature>
<dbReference type="Pfam" id="PF12697">
    <property type="entry name" value="Abhydrolase_6"/>
    <property type="match status" value="1"/>
</dbReference>
<sequence>MVLVHGLWVDGSSWRLVARELLDRGHSVTCVQLPLSSLTDDVAVVRRAVAQFDGPVVLAGHSYGGAVISNASHGAEQVSALVYVAAVATRPGESAGAVLEGFAPSEGLGAVVADKQGYLTLDRERFAELFAGDVPPREAEVMAVSQGPAAPACLSEASGEVGWQQLPSWYVLCEQDRTVTPEAQRGIAERIGATVVSVPASHSVAVSQPHTVVDTIEKAVTATV</sequence>
<evidence type="ECO:0000259" key="1">
    <source>
        <dbReference type="Pfam" id="PF12697"/>
    </source>
</evidence>
<gene>
    <name evidence="2" type="ORF">OG477_42220</name>
</gene>
<evidence type="ECO:0000313" key="2">
    <source>
        <dbReference type="EMBL" id="WTP92405.1"/>
    </source>
</evidence>
<name>A0AAU1IF60_9ACTN</name>
<reference evidence="2" key="1">
    <citation type="submission" date="2022-10" db="EMBL/GenBank/DDBJ databases">
        <title>The complete genomes of actinobacterial strains from the NBC collection.</title>
        <authorList>
            <person name="Joergensen T.S."/>
            <person name="Alvarez Arevalo M."/>
            <person name="Sterndorff E.B."/>
            <person name="Faurdal D."/>
            <person name="Vuksanovic O."/>
            <person name="Mourched A.-S."/>
            <person name="Charusanti P."/>
            <person name="Shaw S."/>
            <person name="Blin K."/>
            <person name="Weber T."/>
        </authorList>
    </citation>
    <scope>NUCLEOTIDE SEQUENCE</scope>
    <source>
        <strain evidence="2">NBC 00180</strain>
    </source>
</reference>
<protein>
    <submittedName>
        <fullName evidence="2">Alpha/beta hydrolase</fullName>
    </submittedName>
</protein>
<dbReference type="SUPFAM" id="SSF53474">
    <property type="entry name" value="alpha/beta-Hydrolases"/>
    <property type="match status" value="1"/>
</dbReference>
<dbReference type="InterPro" id="IPR052897">
    <property type="entry name" value="Sec-Metab_Biosynth_Hydrolase"/>
</dbReference>
<dbReference type="InterPro" id="IPR000073">
    <property type="entry name" value="AB_hydrolase_1"/>
</dbReference>
<organism evidence="2">
    <name type="scientific">Streptomyces sp. NBC_00180</name>
    <dbReference type="NCBI Taxonomy" id="2903632"/>
    <lineage>
        <taxon>Bacteria</taxon>
        <taxon>Bacillati</taxon>
        <taxon>Actinomycetota</taxon>
        <taxon>Actinomycetes</taxon>
        <taxon>Kitasatosporales</taxon>
        <taxon>Streptomycetaceae</taxon>
        <taxon>Streptomyces</taxon>
    </lineage>
</organism>
<keyword evidence="2" id="KW-0378">Hydrolase</keyword>
<dbReference type="Gene3D" id="3.40.50.1820">
    <property type="entry name" value="alpha/beta hydrolase"/>
    <property type="match status" value="1"/>
</dbReference>
<dbReference type="PANTHER" id="PTHR37017">
    <property type="entry name" value="AB HYDROLASE-1 DOMAIN-CONTAINING PROTEIN-RELATED"/>
    <property type="match status" value="1"/>
</dbReference>